<keyword evidence="2" id="KW-0677">Repeat</keyword>
<dbReference type="PRINTS" id="PR00320">
    <property type="entry name" value="GPROTEINBRPT"/>
</dbReference>
<evidence type="ECO:0000256" key="3">
    <source>
        <dbReference type="PROSITE-ProRule" id="PRU00221"/>
    </source>
</evidence>
<gene>
    <name evidence="5" type="ORF">Ato02nite_082950</name>
</gene>
<dbReference type="InterPro" id="IPR035897">
    <property type="entry name" value="Toll_tir_struct_dom_sf"/>
</dbReference>
<keyword evidence="1 3" id="KW-0853">WD repeat</keyword>
<evidence type="ECO:0000256" key="2">
    <source>
        <dbReference type="ARBA" id="ARBA00022737"/>
    </source>
</evidence>
<dbReference type="RefSeq" id="WP_213012176.1">
    <property type="nucleotide sequence ID" value="NZ_BOQN01000119.1"/>
</dbReference>
<feature type="repeat" description="WD" evidence="3">
    <location>
        <begin position="567"/>
        <end position="599"/>
    </location>
</feature>
<dbReference type="Proteomes" id="UP000677082">
    <property type="component" value="Unassembled WGS sequence"/>
</dbReference>
<protein>
    <recommendedName>
        <fullName evidence="7">TIR domain-containing protein</fullName>
    </recommendedName>
</protein>
<evidence type="ECO:0000313" key="5">
    <source>
        <dbReference type="EMBL" id="GIM96502.1"/>
    </source>
</evidence>
<dbReference type="Pfam" id="PF00400">
    <property type="entry name" value="WD40"/>
    <property type="match status" value="4"/>
</dbReference>
<keyword evidence="4" id="KW-0472">Membrane</keyword>
<dbReference type="EMBL" id="BOQN01000119">
    <property type="protein sequence ID" value="GIM96502.1"/>
    <property type="molecule type" value="Genomic_DNA"/>
</dbReference>
<dbReference type="SMART" id="SM00320">
    <property type="entry name" value="WD40"/>
    <property type="match status" value="8"/>
</dbReference>
<dbReference type="Gene3D" id="3.40.50.10140">
    <property type="entry name" value="Toll/interleukin-1 receptor homology (TIR) domain"/>
    <property type="match status" value="1"/>
</dbReference>
<feature type="transmembrane region" description="Helical" evidence="4">
    <location>
        <begin position="191"/>
        <end position="214"/>
    </location>
</feature>
<evidence type="ECO:0000256" key="1">
    <source>
        <dbReference type="ARBA" id="ARBA00022574"/>
    </source>
</evidence>
<evidence type="ECO:0000256" key="4">
    <source>
        <dbReference type="SAM" id="Phobius"/>
    </source>
</evidence>
<dbReference type="PROSITE" id="PS00678">
    <property type="entry name" value="WD_REPEATS_1"/>
    <property type="match status" value="2"/>
</dbReference>
<dbReference type="PANTHER" id="PTHR19879">
    <property type="entry name" value="TRANSCRIPTION INITIATION FACTOR TFIID"/>
    <property type="match status" value="1"/>
</dbReference>
<keyword evidence="4" id="KW-1133">Transmembrane helix</keyword>
<dbReference type="PANTHER" id="PTHR19879:SF9">
    <property type="entry name" value="TRANSCRIPTION INITIATION FACTOR TFIID SUBUNIT 5"/>
    <property type="match status" value="1"/>
</dbReference>
<dbReference type="SUPFAM" id="SSF82171">
    <property type="entry name" value="DPP6 N-terminal domain-like"/>
    <property type="match status" value="2"/>
</dbReference>
<evidence type="ECO:0000313" key="6">
    <source>
        <dbReference type="Proteomes" id="UP000677082"/>
    </source>
</evidence>
<dbReference type="PROSITE" id="PS50294">
    <property type="entry name" value="WD_REPEATS_REGION"/>
    <property type="match status" value="3"/>
</dbReference>
<feature type="repeat" description="WD" evidence="3">
    <location>
        <begin position="279"/>
        <end position="310"/>
    </location>
</feature>
<dbReference type="InterPro" id="IPR015943">
    <property type="entry name" value="WD40/YVTN_repeat-like_dom_sf"/>
</dbReference>
<comment type="caution">
    <text evidence="5">The sequence shown here is derived from an EMBL/GenBank/DDBJ whole genome shotgun (WGS) entry which is preliminary data.</text>
</comment>
<evidence type="ECO:0008006" key="7">
    <source>
        <dbReference type="Google" id="ProtNLM"/>
    </source>
</evidence>
<sequence length="950" mass="99219">MARLSAKDGYSAFISYSHAQDRLLSAALQSELERFAGSWRHPRRMRVFRDETNLAASPALWPSIVRSMAAADWFVLLASPAAAGSEWVRREVAWWVEHKGADRLLIAVTAGRLHWRGDDFDWSITDAVPGVLAGVFATEPNWVDLSQIPSSDERPQLGDTVANLAAPILGVEKDALVGEHVRHRRQLRRTVWAVGVTLTALLVAVAVASVIAVVRARAEHEQAQVSAARELAALADGMVSSDPRTALGLALAGNRIRPGPESELAVFRTLSTTRYVSTLAGHRARVNAVAFAGSVLATGADDQTLRLWDLTDPARPRPLGDPVDPGIGAVAALAFEPGTRRLAILGVHAELTGAETSRLVLWDTAEPYSQARTTPEWKGLGTSLAFLPGTGLLAVSNVDGVGTDGRIQLWEAGPDADARLLSDAAADGAGPIYSLAVSADGSTVATGNAHGDGTDSGGETGIWELADGPKLKRVATLDTGPALSVAINPAGTIIAAAGQDRAAAGSVTLWDAHSHSRLGRPTARSADQITAVAFAPDGSTLAAGSGQTALLWDVSDPAAPTAIGDPLAAHGETVEATAFSPDGRVLVTASRDAQVIVWDAGGRIRPPLAQAATDTSTGAAGPNPALRSLLVTTGTRSPIDYDAVTSVDGRTMATVDERQRVTLWHLGPDGARQKLTVLPPETPADGRVPILPQFDAAARYAITGTDIEGTGSRLYLWDVSAPREPRPAGAPLVGFTGPLTLSPDGRLLAAMRKGPEGYGVVVVLFDVTDMARPRSVATIDATREAKVLSLAFAPDGTTLAVADNAKTTLFDVSDPARPGRLGRPLAGLTGLVAFAPDGHTLAVAGDEQGGRAGLTLWDVTRRHDPRRIGDPFLASGAGGTTALAFSVDGRTLLTGGSDHTIRTWDLTSLTAVRTDPAGAVCRLTDAGLPPEVWARYIAGYDYQAGCHGKG</sequence>
<reference evidence="5 6" key="1">
    <citation type="submission" date="2021-03" db="EMBL/GenBank/DDBJ databases">
        <title>Whole genome shotgun sequence of Actinoplanes toevensis NBRC 105298.</title>
        <authorList>
            <person name="Komaki H."/>
            <person name="Tamura T."/>
        </authorList>
    </citation>
    <scope>NUCLEOTIDE SEQUENCE [LARGE SCALE GENOMIC DNA]</scope>
    <source>
        <strain evidence="5 6">NBRC 105298</strain>
    </source>
</reference>
<dbReference type="PROSITE" id="PS50082">
    <property type="entry name" value="WD_REPEATS_2"/>
    <property type="match status" value="3"/>
</dbReference>
<name>A0A919WA94_9ACTN</name>
<dbReference type="AlphaFoldDB" id="A0A919WA94"/>
<accession>A0A919WA94</accession>
<proteinExistence type="predicted"/>
<dbReference type="SUPFAM" id="SSF52200">
    <property type="entry name" value="Toll/Interleukin receptor TIR domain"/>
    <property type="match status" value="1"/>
</dbReference>
<keyword evidence="4" id="KW-0812">Transmembrane</keyword>
<dbReference type="InterPro" id="IPR020472">
    <property type="entry name" value="WD40_PAC1"/>
</dbReference>
<feature type="repeat" description="WD" evidence="3">
    <location>
        <begin position="873"/>
        <end position="914"/>
    </location>
</feature>
<dbReference type="InterPro" id="IPR019775">
    <property type="entry name" value="WD40_repeat_CS"/>
</dbReference>
<dbReference type="InterPro" id="IPR001680">
    <property type="entry name" value="WD40_rpt"/>
</dbReference>
<dbReference type="InterPro" id="IPR036322">
    <property type="entry name" value="WD40_repeat_dom_sf"/>
</dbReference>
<dbReference type="SUPFAM" id="SSF50978">
    <property type="entry name" value="WD40 repeat-like"/>
    <property type="match status" value="1"/>
</dbReference>
<organism evidence="5 6">
    <name type="scientific">Paractinoplanes toevensis</name>
    <dbReference type="NCBI Taxonomy" id="571911"/>
    <lineage>
        <taxon>Bacteria</taxon>
        <taxon>Bacillati</taxon>
        <taxon>Actinomycetota</taxon>
        <taxon>Actinomycetes</taxon>
        <taxon>Micromonosporales</taxon>
        <taxon>Micromonosporaceae</taxon>
        <taxon>Paractinoplanes</taxon>
    </lineage>
</organism>
<dbReference type="Gene3D" id="2.130.10.10">
    <property type="entry name" value="YVTN repeat-like/Quinoprotein amine dehydrogenase"/>
    <property type="match status" value="3"/>
</dbReference>
<keyword evidence="6" id="KW-1185">Reference proteome</keyword>